<feature type="transmembrane region" description="Helical" evidence="7">
    <location>
        <begin position="95"/>
        <end position="119"/>
    </location>
</feature>
<feature type="transmembrane region" description="Helical" evidence="7">
    <location>
        <begin position="125"/>
        <end position="147"/>
    </location>
</feature>
<protein>
    <submittedName>
        <fullName evidence="8">AEC family transporter</fullName>
    </submittedName>
</protein>
<dbReference type="GO" id="GO:0055085">
    <property type="term" value="P:transmembrane transport"/>
    <property type="evidence" value="ECO:0007669"/>
    <property type="project" value="InterPro"/>
</dbReference>
<keyword evidence="6 7" id="KW-0472">Membrane</keyword>
<dbReference type="AlphaFoldDB" id="A0A8J7CTR8"/>
<feature type="transmembrane region" description="Helical" evidence="7">
    <location>
        <begin position="286"/>
        <end position="310"/>
    </location>
</feature>
<keyword evidence="5 7" id="KW-1133">Transmembrane helix</keyword>
<comment type="subcellular location">
    <subcellularLocation>
        <location evidence="1">Membrane</location>
        <topology evidence="1">Multi-pass membrane protein</topology>
    </subcellularLocation>
</comment>
<evidence type="ECO:0000256" key="4">
    <source>
        <dbReference type="ARBA" id="ARBA00022692"/>
    </source>
</evidence>
<dbReference type="Pfam" id="PF03547">
    <property type="entry name" value="Mem_trans"/>
    <property type="match status" value="1"/>
</dbReference>
<name>A0A8J7CTR8_9RHOB</name>
<evidence type="ECO:0000256" key="1">
    <source>
        <dbReference type="ARBA" id="ARBA00004141"/>
    </source>
</evidence>
<evidence type="ECO:0000256" key="5">
    <source>
        <dbReference type="ARBA" id="ARBA00022989"/>
    </source>
</evidence>
<dbReference type="InterPro" id="IPR004776">
    <property type="entry name" value="Mem_transp_PIN-like"/>
</dbReference>
<accession>A0A8J7CTR8</accession>
<evidence type="ECO:0000256" key="3">
    <source>
        <dbReference type="ARBA" id="ARBA00022475"/>
    </source>
</evidence>
<evidence type="ECO:0000313" key="9">
    <source>
        <dbReference type="Proteomes" id="UP000609121"/>
    </source>
</evidence>
<proteinExistence type="predicted"/>
<feature type="transmembrane region" description="Helical" evidence="7">
    <location>
        <begin position="168"/>
        <end position="188"/>
    </location>
</feature>
<evidence type="ECO:0000313" key="8">
    <source>
        <dbReference type="EMBL" id="MBE3636944.1"/>
    </source>
</evidence>
<evidence type="ECO:0000256" key="6">
    <source>
        <dbReference type="ARBA" id="ARBA00023136"/>
    </source>
</evidence>
<keyword evidence="4 7" id="KW-0812">Transmembrane</keyword>
<dbReference type="PANTHER" id="PTHR36838">
    <property type="entry name" value="AUXIN EFFLUX CARRIER FAMILY PROTEIN"/>
    <property type="match status" value="1"/>
</dbReference>
<feature type="transmembrane region" description="Helical" evidence="7">
    <location>
        <begin position="257"/>
        <end position="279"/>
    </location>
</feature>
<keyword evidence="9" id="KW-1185">Reference proteome</keyword>
<dbReference type="EMBL" id="JACVXA010000004">
    <property type="protein sequence ID" value="MBE3636944.1"/>
    <property type="molecule type" value="Genomic_DNA"/>
</dbReference>
<dbReference type="GO" id="GO:0016020">
    <property type="term" value="C:membrane"/>
    <property type="evidence" value="ECO:0007669"/>
    <property type="project" value="UniProtKB-SubCell"/>
</dbReference>
<dbReference type="RefSeq" id="WP_193179129.1">
    <property type="nucleotide sequence ID" value="NZ_JACVXA010000004.1"/>
</dbReference>
<evidence type="ECO:0000256" key="7">
    <source>
        <dbReference type="SAM" id="Phobius"/>
    </source>
</evidence>
<sequence length="313" mass="32154">MLDVFLLAVPLYLLISAGFAVVRSGYLPPENLGGVGQFALKVCLPVLIFAAVSKPGALMALNWRFVAGYSAGSLLLIAAMALAMMRAFGHPPGRAVILGLGCGSSNSAFFGLPVAAIALGPDRAATIFAWILLAENMIVIPLCVSLAESIETRSASFLHALRAVLAGMARSPLMIALVAGLAVSVTGIEPPEPLARSMSMIVTAAPVMSLMLVGGFIAHEDIRGAGLPSAVITLAKLVAHPLAVWLVLSALPGLDHATVIGGVLYAGVPMFTIFTLFAARHGGETLASAAQVLATVLSLLTINGLLFLTIPGL</sequence>
<organism evidence="8 9">
    <name type="scientific">Mangrovicoccus algicola</name>
    <dbReference type="NCBI Taxonomy" id="2771008"/>
    <lineage>
        <taxon>Bacteria</taxon>
        <taxon>Pseudomonadati</taxon>
        <taxon>Pseudomonadota</taxon>
        <taxon>Alphaproteobacteria</taxon>
        <taxon>Rhodobacterales</taxon>
        <taxon>Paracoccaceae</taxon>
        <taxon>Mangrovicoccus</taxon>
    </lineage>
</organism>
<dbReference type="Proteomes" id="UP000609121">
    <property type="component" value="Unassembled WGS sequence"/>
</dbReference>
<comment type="caution">
    <text evidence="8">The sequence shown here is derived from an EMBL/GenBank/DDBJ whole genome shotgun (WGS) entry which is preliminary data.</text>
</comment>
<dbReference type="PANTHER" id="PTHR36838:SF3">
    <property type="entry name" value="TRANSPORTER AUXIN EFFLUX CARRIER EC FAMILY"/>
    <property type="match status" value="1"/>
</dbReference>
<keyword evidence="2" id="KW-0813">Transport</keyword>
<feature type="transmembrane region" description="Helical" evidence="7">
    <location>
        <begin position="200"/>
        <end position="218"/>
    </location>
</feature>
<gene>
    <name evidence="8" type="ORF">ICN82_01845</name>
</gene>
<reference evidence="8" key="1">
    <citation type="submission" date="2020-09" db="EMBL/GenBank/DDBJ databases">
        <title>A novel bacterium of genus Mangrovicoccus, isolated from South China Sea.</title>
        <authorList>
            <person name="Huang H."/>
            <person name="Mo K."/>
            <person name="Hu Y."/>
        </authorList>
    </citation>
    <scope>NUCLEOTIDE SEQUENCE</scope>
    <source>
        <strain evidence="8">HB182678</strain>
    </source>
</reference>
<evidence type="ECO:0000256" key="2">
    <source>
        <dbReference type="ARBA" id="ARBA00022448"/>
    </source>
</evidence>
<keyword evidence="3" id="KW-1003">Cell membrane</keyword>
<feature type="transmembrane region" description="Helical" evidence="7">
    <location>
        <begin position="63"/>
        <end position="83"/>
    </location>
</feature>
<feature type="transmembrane region" description="Helical" evidence="7">
    <location>
        <begin position="230"/>
        <end position="251"/>
    </location>
</feature>